<evidence type="ECO:0000259" key="6">
    <source>
        <dbReference type="Pfam" id="PF00501"/>
    </source>
</evidence>
<dbReference type="InterPro" id="IPR020845">
    <property type="entry name" value="AMP-binding_CS"/>
</dbReference>
<evidence type="ECO:0000313" key="8">
    <source>
        <dbReference type="EMBL" id="MFC6196899.1"/>
    </source>
</evidence>
<feature type="domain" description="AMP-binding enzyme C-terminal" evidence="7">
    <location>
        <begin position="475"/>
        <end position="546"/>
    </location>
</feature>
<evidence type="ECO:0000259" key="7">
    <source>
        <dbReference type="Pfam" id="PF13193"/>
    </source>
</evidence>
<dbReference type="PANTHER" id="PTHR43107:SF15">
    <property type="entry name" value="FATTY ACID TRANSPORT PROTEIN 3, ISOFORM A"/>
    <property type="match status" value="1"/>
</dbReference>
<gene>
    <name evidence="8" type="ORF">ACFQDM_02355</name>
</gene>
<feature type="compositionally biased region" description="Basic and acidic residues" evidence="5">
    <location>
        <begin position="582"/>
        <end position="594"/>
    </location>
</feature>
<dbReference type="GO" id="GO:0004467">
    <property type="term" value="F:long-chain fatty acid-CoA ligase activity"/>
    <property type="evidence" value="ECO:0007669"/>
    <property type="project" value="UniProtKB-EC"/>
</dbReference>
<evidence type="ECO:0000256" key="3">
    <source>
        <dbReference type="ARBA" id="ARBA00022741"/>
    </source>
</evidence>
<organism evidence="8 9">
    <name type="scientific">Ponticaulis profundi</name>
    <dbReference type="NCBI Taxonomy" id="2665222"/>
    <lineage>
        <taxon>Bacteria</taxon>
        <taxon>Pseudomonadati</taxon>
        <taxon>Pseudomonadota</taxon>
        <taxon>Alphaproteobacteria</taxon>
        <taxon>Hyphomonadales</taxon>
        <taxon>Hyphomonadaceae</taxon>
        <taxon>Ponticaulis</taxon>
    </lineage>
</organism>
<proteinExistence type="inferred from homology"/>
<dbReference type="EMBL" id="JBHSSW010000003">
    <property type="protein sequence ID" value="MFC6196899.1"/>
    <property type="molecule type" value="Genomic_DNA"/>
</dbReference>
<dbReference type="InterPro" id="IPR045851">
    <property type="entry name" value="AMP-bd_C_sf"/>
</dbReference>
<evidence type="ECO:0000256" key="4">
    <source>
        <dbReference type="ARBA" id="ARBA00022840"/>
    </source>
</evidence>
<dbReference type="RefSeq" id="WP_377374931.1">
    <property type="nucleotide sequence ID" value="NZ_JBHSSW010000003.1"/>
</dbReference>
<comment type="similarity">
    <text evidence="1">Belongs to the ATP-dependent AMP-binding enzyme family.</text>
</comment>
<feature type="region of interest" description="Disordered" evidence="5">
    <location>
        <begin position="581"/>
        <end position="603"/>
    </location>
</feature>
<comment type="caution">
    <text evidence="8">The sequence shown here is derived from an EMBL/GenBank/DDBJ whole genome shotgun (WGS) entry which is preliminary data.</text>
</comment>
<dbReference type="InterPro" id="IPR042099">
    <property type="entry name" value="ANL_N_sf"/>
</dbReference>
<dbReference type="InterPro" id="IPR000873">
    <property type="entry name" value="AMP-dep_synth/lig_dom"/>
</dbReference>
<name>A0ABW1S5N8_9PROT</name>
<dbReference type="NCBIfam" id="NF006134">
    <property type="entry name" value="PRK08279.1"/>
    <property type="match status" value="1"/>
</dbReference>
<dbReference type="Gene3D" id="3.30.300.30">
    <property type="match status" value="1"/>
</dbReference>
<dbReference type="SUPFAM" id="SSF56801">
    <property type="entry name" value="Acetyl-CoA synthetase-like"/>
    <property type="match status" value="1"/>
</dbReference>
<evidence type="ECO:0000256" key="2">
    <source>
        <dbReference type="ARBA" id="ARBA00022598"/>
    </source>
</evidence>
<sequence>MEERLSFLRRLQSDMRYIFGLREVGERTGQFTPEGALLVPDCLERSVDQFGGNTAFVFEGRDSSYGDLDVRANRFAHWASAKGWRAGDTIAVFLDNRPDVVGLWFGLSKLGVTVALINSHLSGKGLVHCIESANAQAVVTCHELATVLDEAMSAERATYPRYVLGDGELSDNALDEFSSSRPDRSLRGHLKGKDVALLIYTSGTTGLPKAARMSHSRCLNMMSALIGPTKVTPHDRIYETLPLYHGTTGLCGVGVALLSGAAIVLRRKFSAGSFWEEVCESGATMFVYVGEVCRYLMNRPPSELERQHDIRCIFGNGLRKDVWEELSERTGITHIVEFYGSTEGNISLLNLDSRPGAVGRVPPLIRNRLPVRVVAVEPETGEALRGADGLCREVEAGEPGEAIGEIRLDDARWRFDGYSDKAATEKKILRDVFKPGDAWFRSGDLMKQDRDGYFYFVDRMGDTFRWKSENVSTSEVEQVVNAFSGVDVSAVYGVEVPGNEGRAGMAAICVNEAFDPADFYRHVDAELPAYARPVFLRIVADQFLTGTMKIRKTEAKQQSYELVENGGEVLVADPAKKTYRPLTHEDLQSLRDGHLPGPAPKNT</sequence>
<dbReference type="PROSITE" id="PS00455">
    <property type="entry name" value="AMP_BINDING"/>
    <property type="match status" value="1"/>
</dbReference>
<evidence type="ECO:0000256" key="1">
    <source>
        <dbReference type="ARBA" id="ARBA00006432"/>
    </source>
</evidence>
<dbReference type="Proteomes" id="UP001596303">
    <property type="component" value="Unassembled WGS sequence"/>
</dbReference>
<keyword evidence="9" id="KW-1185">Reference proteome</keyword>
<keyword evidence="2 8" id="KW-0436">Ligase</keyword>
<dbReference type="InterPro" id="IPR025110">
    <property type="entry name" value="AMP-bd_C"/>
</dbReference>
<reference evidence="9" key="1">
    <citation type="journal article" date="2019" name="Int. J. Syst. Evol. Microbiol.">
        <title>The Global Catalogue of Microorganisms (GCM) 10K type strain sequencing project: providing services to taxonomists for standard genome sequencing and annotation.</title>
        <authorList>
            <consortium name="The Broad Institute Genomics Platform"/>
            <consortium name="The Broad Institute Genome Sequencing Center for Infectious Disease"/>
            <person name="Wu L."/>
            <person name="Ma J."/>
        </authorList>
    </citation>
    <scope>NUCLEOTIDE SEQUENCE [LARGE SCALE GENOMIC DNA]</scope>
    <source>
        <strain evidence="9">CGMCC-1.15741</strain>
    </source>
</reference>
<feature type="domain" description="AMP-dependent synthetase/ligase" evidence="6">
    <location>
        <begin position="43"/>
        <end position="365"/>
    </location>
</feature>
<dbReference type="PANTHER" id="PTHR43107">
    <property type="entry name" value="LONG-CHAIN FATTY ACID TRANSPORT PROTEIN"/>
    <property type="match status" value="1"/>
</dbReference>
<dbReference type="EC" id="6.2.1.3" evidence="8"/>
<dbReference type="Gene3D" id="3.40.50.12780">
    <property type="entry name" value="N-terminal domain of ligase-like"/>
    <property type="match status" value="1"/>
</dbReference>
<accession>A0ABW1S5N8</accession>
<dbReference type="Pfam" id="PF13193">
    <property type="entry name" value="AMP-binding_C"/>
    <property type="match status" value="1"/>
</dbReference>
<keyword evidence="3" id="KW-0547">Nucleotide-binding</keyword>
<dbReference type="Pfam" id="PF00501">
    <property type="entry name" value="AMP-binding"/>
    <property type="match status" value="1"/>
</dbReference>
<evidence type="ECO:0000256" key="5">
    <source>
        <dbReference type="SAM" id="MobiDB-lite"/>
    </source>
</evidence>
<evidence type="ECO:0000313" key="9">
    <source>
        <dbReference type="Proteomes" id="UP001596303"/>
    </source>
</evidence>
<protein>
    <submittedName>
        <fullName evidence="8">Long-chain-acyl-CoA synthetase</fullName>
        <ecNumber evidence="8">6.2.1.3</ecNumber>
    </submittedName>
</protein>
<keyword evidence="4" id="KW-0067">ATP-binding</keyword>